<protein>
    <submittedName>
        <fullName evidence="2">Uncharacterized protein</fullName>
    </submittedName>
</protein>
<name>A0A644X1N8_9ZZZZ</name>
<evidence type="ECO:0000313" key="2">
    <source>
        <dbReference type="EMBL" id="MPM09867.1"/>
    </source>
</evidence>
<feature type="transmembrane region" description="Helical" evidence="1">
    <location>
        <begin position="50"/>
        <end position="72"/>
    </location>
</feature>
<organism evidence="2">
    <name type="scientific">bioreactor metagenome</name>
    <dbReference type="NCBI Taxonomy" id="1076179"/>
    <lineage>
        <taxon>unclassified sequences</taxon>
        <taxon>metagenomes</taxon>
        <taxon>ecological metagenomes</taxon>
    </lineage>
</organism>
<dbReference type="AlphaFoldDB" id="A0A644X1N8"/>
<feature type="transmembrane region" description="Helical" evidence="1">
    <location>
        <begin position="20"/>
        <end position="44"/>
    </location>
</feature>
<comment type="caution">
    <text evidence="2">The sequence shown here is derived from an EMBL/GenBank/DDBJ whole genome shotgun (WGS) entry which is preliminary data.</text>
</comment>
<keyword evidence="1" id="KW-0472">Membrane</keyword>
<evidence type="ECO:0000256" key="1">
    <source>
        <dbReference type="SAM" id="Phobius"/>
    </source>
</evidence>
<keyword evidence="1" id="KW-0812">Transmembrane</keyword>
<reference evidence="2" key="1">
    <citation type="submission" date="2019-08" db="EMBL/GenBank/DDBJ databases">
        <authorList>
            <person name="Kucharzyk K."/>
            <person name="Murdoch R.W."/>
            <person name="Higgins S."/>
            <person name="Loffler F."/>
        </authorList>
    </citation>
    <scope>NUCLEOTIDE SEQUENCE</scope>
</reference>
<proteinExistence type="predicted"/>
<sequence length="159" mass="17467">MISVFQIRFRVAYFFSKGKLSVLVFGPTVVQLLAGILQLLLVIGELRICVIQFCFGFLQCVSCVVEFIPAAVQLASPILKLPPAVVKFSPGILQLGVARLQLLRSLHKILLALLVLIPSGFNRFLAPMKGILRTRQLVPAGAECRRHGQISHHIGEISV</sequence>
<accession>A0A644X1N8</accession>
<keyword evidence="1" id="KW-1133">Transmembrane helix</keyword>
<dbReference type="EMBL" id="VSSQ01001621">
    <property type="protein sequence ID" value="MPM09867.1"/>
    <property type="molecule type" value="Genomic_DNA"/>
</dbReference>
<gene>
    <name evidence="2" type="ORF">SDC9_56190</name>
</gene>
<feature type="transmembrane region" description="Helical" evidence="1">
    <location>
        <begin position="109"/>
        <end position="126"/>
    </location>
</feature>